<dbReference type="InterPro" id="IPR007214">
    <property type="entry name" value="YbaK/aa-tRNA-synth-assoc-dom"/>
</dbReference>
<dbReference type="EMBL" id="CP009888">
    <property type="protein sequence ID" value="AIY63906.1"/>
    <property type="molecule type" value="Genomic_DNA"/>
</dbReference>
<dbReference type="STRING" id="1348114.OM33_01080"/>
<evidence type="ECO:0000313" key="3">
    <source>
        <dbReference type="EMBL" id="AIY63906.1"/>
    </source>
</evidence>
<dbReference type="RefSeq" id="WP_038637612.1">
    <property type="nucleotide sequence ID" value="NZ_CP009888.1"/>
</dbReference>
<protein>
    <submittedName>
        <fullName evidence="3">Ala-tRNA(Pro) hydrolase</fullName>
    </submittedName>
</protein>
<dbReference type="PANTHER" id="PTHR31423">
    <property type="entry name" value="YBAK DOMAIN-CONTAINING PROTEIN"/>
    <property type="match status" value="1"/>
</dbReference>
<reference evidence="3 4" key="1">
    <citation type="submission" date="2014-11" db="EMBL/GenBank/DDBJ databases">
        <title>Complete Genome Sequence of Pseudoalteromonas sp. Strain OCN003 Isolated from Kaneohe Bay, Oahu, Hawaii.</title>
        <authorList>
            <person name="Beurmann S."/>
            <person name="Videau P."/>
            <person name="Ushijima B."/>
            <person name="Smith A.M."/>
            <person name="Aeby G.S."/>
            <person name="Callahan S.M."/>
            <person name="Belcaid M."/>
        </authorList>
    </citation>
    <scope>NUCLEOTIDE SEQUENCE [LARGE SCALE GENOMIC DNA]</scope>
    <source>
        <strain evidence="3 4">OCN003</strain>
    </source>
</reference>
<dbReference type="InterPro" id="IPR036754">
    <property type="entry name" value="YbaK/aa-tRNA-synt-asso_dom_sf"/>
</dbReference>
<proteinExistence type="inferred from homology"/>
<dbReference type="SUPFAM" id="SSF55826">
    <property type="entry name" value="YbaK/ProRS associated domain"/>
    <property type="match status" value="1"/>
</dbReference>
<evidence type="ECO:0000313" key="4">
    <source>
        <dbReference type="Proteomes" id="UP000030341"/>
    </source>
</evidence>
<dbReference type="GO" id="GO:0002161">
    <property type="term" value="F:aminoacyl-tRNA deacylase activity"/>
    <property type="evidence" value="ECO:0007669"/>
    <property type="project" value="InterPro"/>
</dbReference>
<evidence type="ECO:0000256" key="1">
    <source>
        <dbReference type="ARBA" id="ARBA00010201"/>
    </source>
</evidence>
<dbReference type="KEGG" id="pseo:OM33_01080"/>
<keyword evidence="3" id="KW-0378">Hydrolase</keyword>
<dbReference type="Pfam" id="PF04073">
    <property type="entry name" value="tRNA_edit"/>
    <property type="match status" value="1"/>
</dbReference>
<dbReference type="CDD" id="cd04335">
    <property type="entry name" value="PrdX_deacylase"/>
    <property type="match status" value="1"/>
</dbReference>
<comment type="similarity">
    <text evidence="1">Belongs to the PRORSD1 family.</text>
</comment>
<dbReference type="eggNOG" id="COG3760">
    <property type="taxonomic scope" value="Bacteria"/>
</dbReference>
<accession>A0A0A7ECU2</accession>
<dbReference type="OrthoDB" id="5145315at2"/>
<dbReference type="InterPro" id="IPR040285">
    <property type="entry name" value="ProX/PRXD1"/>
</dbReference>
<dbReference type="HOGENOM" id="CLU_104635_0_0_6"/>
<dbReference type="PANTHER" id="PTHR31423:SF3">
    <property type="entry name" value="PROLYL-TRNA SYNTHETASE ASSOCIATED DOMAIN-CONTAINING PROTEIN 1-RELATED"/>
    <property type="match status" value="1"/>
</dbReference>
<feature type="domain" description="YbaK/aminoacyl-tRNA synthetase-associated" evidence="2">
    <location>
        <begin position="24"/>
        <end position="149"/>
    </location>
</feature>
<gene>
    <name evidence="3" type="ORF">OM33_01080</name>
</gene>
<evidence type="ECO:0000259" key="2">
    <source>
        <dbReference type="Pfam" id="PF04073"/>
    </source>
</evidence>
<name>A0A0A7ECU2_9GAMM</name>
<organism evidence="3 4">
    <name type="scientific">Pseudoalteromonas piratica</name>
    <dbReference type="NCBI Taxonomy" id="1348114"/>
    <lineage>
        <taxon>Bacteria</taxon>
        <taxon>Pseudomonadati</taxon>
        <taxon>Pseudomonadota</taxon>
        <taxon>Gammaproteobacteria</taxon>
        <taxon>Alteromonadales</taxon>
        <taxon>Pseudoalteromonadaceae</taxon>
        <taxon>Pseudoalteromonas</taxon>
    </lineage>
</organism>
<dbReference type="AlphaFoldDB" id="A0A0A7ECU2"/>
<sequence length="163" mass="18805">MMSDITWLEHVFSDLNIQCEKISHPALHTALEADRLLLERPGTRLKNLFLRDNYGKRHFLLITSPNKQVDLKALSKAQGLSRLGFASNERLAKYLGVKPGCVSMLALLNDKNNAVQLWIDSQLWQSDLFHCHPFENTQTWLMEKKDLLKVFDYSNHSVELVDL</sequence>
<keyword evidence="4" id="KW-1185">Reference proteome</keyword>
<dbReference type="Proteomes" id="UP000030341">
    <property type="component" value="Chromosome 1"/>
</dbReference>
<dbReference type="Gene3D" id="3.90.960.10">
    <property type="entry name" value="YbaK/aminoacyl-tRNA synthetase-associated domain"/>
    <property type="match status" value="1"/>
</dbReference>